<gene>
    <name evidence="1" type="ORF">A2642_02820</name>
</gene>
<organism evidence="1 2">
    <name type="scientific">Candidatus Nomurabacteria bacterium RIFCSPHIGHO2_01_FULL_39_10</name>
    <dbReference type="NCBI Taxonomy" id="1801733"/>
    <lineage>
        <taxon>Bacteria</taxon>
        <taxon>Candidatus Nomuraibacteriota</taxon>
    </lineage>
</organism>
<name>A0A1F6V4Y9_9BACT</name>
<proteinExistence type="predicted"/>
<dbReference type="AlphaFoldDB" id="A0A1F6V4Y9"/>
<reference evidence="1 2" key="1">
    <citation type="journal article" date="2016" name="Nat. Commun.">
        <title>Thousands of microbial genomes shed light on interconnected biogeochemical processes in an aquifer system.</title>
        <authorList>
            <person name="Anantharaman K."/>
            <person name="Brown C.T."/>
            <person name="Hug L.A."/>
            <person name="Sharon I."/>
            <person name="Castelle C.J."/>
            <person name="Probst A.J."/>
            <person name="Thomas B.C."/>
            <person name="Singh A."/>
            <person name="Wilkins M.J."/>
            <person name="Karaoz U."/>
            <person name="Brodie E.L."/>
            <person name="Williams K.H."/>
            <person name="Hubbard S.S."/>
            <person name="Banfield J.F."/>
        </authorList>
    </citation>
    <scope>NUCLEOTIDE SEQUENCE [LARGE SCALE GENOMIC DNA]</scope>
</reference>
<accession>A0A1F6V4Y9</accession>
<protein>
    <submittedName>
        <fullName evidence="1">Uncharacterized protein</fullName>
    </submittedName>
</protein>
<dbReference type="Proteomes" id="UP000178700">
    <property type="component" value="Unassembled WGS sequence"/>
</dbReference>
<evidence type="ECO:0000313" key="2">
    <source>
        <dbReference type="Proteomes" id="UP000178700"/>
    </source>
</evidence>
<dbReference type="EMBL" id="MFTJ01000039">
    <property type="protein sequence ID" value="OGI64737.1"/>
    <property type="molecule type" value="Genomic_DNA"/>
</dbReference>
<sequence length="60" mass="6932">MPVNLLRDFAIFDSRNKETTLFLHRKEIVVSFLVLENPSWKSGVNPHSLELGIATFQDFL</sequence>
<evidence type="ECO:0000313" key="1">
    <source>
        <dbReference type="EMBL" id="OGI64737.1"/>
    </source>
</evidence>
<comment type="caution">
    <text evidence="1">The sequence shown here is derived from an EMBL/GenBank/DDBJ whole genome shotgun (WGS) entry which is preliminary data.</text>
</comment>